<organism evidence="5 6">
    <name type="scientific">Rhizorhabdus dicambivorans</name>
    <dbReference type="NCBI Taxonomy" id="1850238"/>
    <lineage>
        <taxon>Bacteria</taxon>
        <taxon>Pseudomonadati</taxon>
        <taxon>Pseudomonadota</taxon>
        <taxon>Alphaproteobacteria</taxon>
        <taxon>Sphingomonadales</taxon>
        <taxon>Sphingomonadaceae</taxon>
        <taxon>Rhizorhabdus</taxon>
    </lineage>
</organism>
<dbReference type="InterPro" id="IPR051458">
    <property type="entry name" value="Cyt/Met_Dipeptidase"/>
</dbReference>
<dbReference type="InterPro" id="IPR002933">
    <property type="entry name" value="Peptidase_M20"/>
</dbReference>
<proteinExistence type="predicted"/>
<feature type="domain" description="Peptidase M20 dimerisation" evidence="4">
    <location>
        <begin position="261"/>
        <end position="413"/>
    </location>
</feature>
<dbReference type="AlphaFoldDB" id="A0A2A4FTB2"/>
<protein>
    <submittedName>
        <fullName evidence="5">Peptidase M20</fullName>
    </submittedName>
</protein>
<dbReference type="GO" id="GO:0046872">
    <property type="term" value="F:metal ion binding"/>
    <property type="evidence" value="ECO:0007669"/>
    <property type="project" value="UniProtKB-KW"/>
</dbReference>
<keyword evidence="2" id="KW-0479">Metal-binding</keyword>
<dbReference type="Gene3D" id="3.40.630.10">
    <property type="entry name" value="Zn peptidases"/>
    <property type="match status" value="1"/>
</dbReference>
<evidence type="ECO:0000256" key="2">
    <source>
        <dbReference type="ARBA" id="ARBA00022723"/>
    </source>
</evidence>
<dbReference type="GO" id="GO:0009089">
    <property type="term" value="P:lysine biosynthetic process via diaminopimelate"/>
    <property type="evidence" value="ECO:0007669"/>
    <property type="project" value="TreeGrafter"/>
</dbReference>
<dbReference type="InterPro" id="IPR011650">
    <property type="entry name" value="Peptidase_M20_dimer"/>
</dbReference>
<keyword evidence="1" id="KW-0645">Protease</keyword>
<evidence type="ECO:0000313" key="6">
    <source>
        <dbReference type="Proteomes" id="UP000218934"/>
    </source>
</evidence>
<dbReference type="OrthoDB" id="9761532at2"/>
<comment type="caution">
    <text evidence="5">The sequence shown here is derived from an EMBL/GenBank/DDBJ whole genome shotgun (WGS) entry which is preliminary data.</text>
</comment>
<dbReference type="Proteomes" id="UP000218934">
    <property type="component" value="Unassembled WGS sequence"/>
</dbReference>
<dbReference type="GO" id="GO:0008233">
    <property type="term" value="F:peptidase activity"/>
    <property type="evidence" value="ECO:0007669"/>
    <property type="project" value="UniProtKB-KW"/>
</dbReference>
<dbReference type="Pfam" id="PF01546">
    <property type="entry name" value="Peptidase_M20"/>
    <property type="match status" value="1"/>
</dbReference>
<dbReference type="PANTHER" id="PTHR43270:SF8">
    <property type="entry name" value="DI- AND TRIPEPTIDASE DUG2-RELATED"/>
    <property type="match status" value="1"/>
</dbReference>
<dbReference type="GO" id="GO:0005829">
    <property type="term" value="C:cytosol"/>
    <property type="evidence" value="ECO:0007669"/>
    <property type="project" value="TreeGrafter"/>
</dbReference>
<dbReference type="PANTHER" id="PTHR43270">
    <property type="entry name" value="BETA-ALA-HIS DIPEPTIDASE"/>
    <property type="match status" value="1"/>
</dbReference>
<gene>
    <name evidence="5" type="ORF">COO09_18060</name>
</gene>
<evidence type="ECO:0000256" key="3">
    <source>
        <dbReference type="ARBA" id="ARBA00022801"/>
    </source>
</evidence>
<evidence type="ECO:0000256" key="1">
    <source>
        <dbReference type="ARBA" id="ARBA00022670"/>
    </source>
</evidence>
<dbReference type="KEGG" id="rdi:CMV14_07730"/>
<keyword evidence="3" id="KW-0378">Hydrolase</keyword>
<evidence type="ECO:0000259" key="4">
    <source>
        <dbReference type="Pfam" id="PF07687"/>
    </source>
</evidence>
<dbReference type="GO" id="GO:0009014">
    <property type="term" value="F:succinyl-diaminopimelate desuccinylase activity"/>
    <property type="evidence" value="ECO:0007669"/>
    <property type="project" value="TreeGrafter"/>
</dbReference>
<reference evidence="5 6" key="1">
    <citation type="submission" date="2017-09" db="EMBL/GenBank/DDBJ databases">
        <title>The Catabolism of 3,6-Dichlorosalicylic acid is Initiated by the Cytochrome P450 Monooxygenase DsmABC in Rhizorhabdus dicambivorans Ndbn-20.</title>
        <authorList>
            <person name="Na L."/>
        </authorList>
    </citation>
    <scope>NUCLEOTIDE SEQUENCE [LARGE SCALE GENOMIC DNA]</scope>
    <source>
        <strain evidence="5 6">Ndbn-20m</strain>
    </source>
</reference>
<sequence length="533" mass="56932">MEREYRSVFLGCGDGAREGRSGSTMTRYRAIITAIGCLLIAPFAAGTAKPPSVAQWRAAHEAELVGRLDSLVRIPSIAADPKAVATAADALTAELAARGFAARMLVASSGGAPVALGSLDTPGAKRTVVFYAHYDGQPVDRAEWTSDPFVPVMRRMANGQPQDVDWKTIATPFDPEWRLHGRGVADDKVSIVAFLAAFDALKAAGRKPSVNIRVFWEGEEEEGSPHLATLLGEQADLLKADLWLIGDGPVHQSRTPTLYFGVRGVLGFDATIYGPIRPLHDGHYGNWAPNPAALAARLIADMRDEDGTILIPGVGDAVRVPTTTELAAIQALPRVEDGLIEQLELGRSETGEGLVLSVQRPALNIRGIRAGAVGADAANAIPAEARFSADFRLVPDQTVDGIKAAVESFLDRKGWKVVRETPDRETRLAYPRIIRLDWSPGYAALRTDMGLPAAQAVIAAAKQAAGERPLALVPMMGGSVPLTIFDAALKTPLVGLPIVNHDNNQHAANENLRLGNLWDGIDLYAAMIGGLDW</sequence>
<dbReference type="EMBL" id="NWUF01000021">
    <property type="protein sequence ID" value="PCE40934.1"/>
    <property type="molecule type" value="Genomic_DNA"/>
</dbReference>
<dbReference type="SUPFAM" id="SSF53187">
    <property type="entry name" value="Zn-dependent exopeptidases"/>
    <property type="match status" value="1"/>
</dbReference>
<keyword evidence="6" id="KW-1185">Reference proteome</keyword>
<evidence type="ECO:0000313" key="5">
    <source>
        <dbReference type="EMBL" id="PCE40934.1"/>
    </source>
</evidence>
<dbReference type="GO" id="GO:0006508">
    <property type="term" value="P:proteolysis"/>
    <property type="evidence" value="ECO:0007669"/>
    <property type="project" value="UniProtKB-KW"/>
</dbReference>
<dbReference type="Gene3D" id="3.30.70.360">
    <property type="match status" value="1"/>
</dbReference>
<name>A0A2A4FTB2_9SPHN</name>
<dbReference type="Pfam" id="PF07687">
    <property type="entry name" value="M20_dimer"/>
    <property type="match status" value="1"/>
</dbReference>
<accession>A0A2A4FTB2</accession>